<organism evidence="1 2">
    <name type="scientific">Flavobacterium pygoscelis</name>
    <dbReference type="NCBI Taxonomy" id="2893176"/>
    <lineage>
        <taxon>Bacteria</taxon>
        <taxon>Pseudomonadati</taxon>
        <taxon>Bacteroidota</taxon>
        <taxon>Flavobacteriia</taxon>
        <taxon>Flavobacteriales</taxon>
        <taxon>Flavobacteriaceae</taxon>
        <taxon>Flavobacterium</taxon>
    </lineage>
</organism>
<proteinExistence type="predicted"/>
<sequence length="318" mass="35501">MDWNIVFETKGKKIKLGILAECEIVCSVDNLADTATIVLPEAVMNQVLNLENKISRGSGVLIQLGYDGNLETEFEGFIQDITTNDSTLKIVCEDALFLFRVGVKDVELKPSSLKKIAQYLIDKIDPTFKLSCDYDISYEKFVIHQATGFDVLKKIQEETKANIYFDTTNKTLHIHPPYVEKSGTVRYSMQRNIEKSTLEYKKAIDKKVEITVESTDSKGKVKSITAGTTGGDKITLKVGPMNENDMRKVADAALKKNSFDGYTGSFDGWLIPFVKPTYSAKIEDQDYPYKDGSYYVVGVKTNFSESGGVRTITPGIKL</sequence>
<dbReference type="Proteomes" id="UP001139260">
    <property type="component" value="Unassembled WGS sequence"/>
</dbReference>
<reference evidence="1" key="1">
    <citation type="submission" date="2022-04" db="EMBL/GenBank/DDBJ databases">
        <title>Flavobacterium pygoscelis sp. nov. isolated from Chinstrap chick (Pygoscelis antarcticus).</title>
        <authorList>
            <person name="Irgang R."/>
            <person name="Poblete-Morales M."/>
            <person name="Avendano-Herrera R."/>
        </authorList>
    </citation>
    <scope>NUCLEOTIDE SEQUENCE</scope>
    <source>
        <strain evidence="1">I-SCBP12n</strain>
    </source>
</reference>
<accession>A0A9X2BMM6</accession>
<dbReference type="AlphaFoldDB" id="A0A9X2BMM6"/>
<evidence type="ECO:0000313" key="1">
    <source>
        <dbReference type="EMBL" id="MCK8143212.1"/>
    </source>
</evidence>
<name>A0A9X2BMM6_9FLAO</name>
<protein>
    <recommendedName>
        <fullName evidence="3">Phage protein D</fullName>
    </recommendedName>
</protein>
<gene>
    <name evidence="1" type="ORF">MW871_15080</name>
</gene>
<dbReference type="EMBL" id="JALNUB010000013">
    <property type="protein sequence ID" value="MCK8143212.1"/>
    <property type="molecule type" value="Genomic_DNA"/>
</dbReference>
<evidence type="ECO:0000313" key="2">
    <source>
        <dbReference type="Proteomes" id="UP001139260"/>
    </source>
</evidence>
<keyword evidence="2" id="KW-1185">Reference proteome</keyword>
<dbReference type="RefSeq" id="WP_248429256.1">
    <property type="nucleotide sequence ID" value="NZ_JALNUB010000013.1"/>
</dbReference>
<comment type="caution">
    <text evidence="1">The sequence shown here is derived from an EMBL/GenBank/DDBJ whole genome shotgun (WGS) entry which is preliminary data.</text>
</comment>
<evidence type="ECO:0008006" key="3">
    <source>
        <dbReference type="Google" id="ProtNLM"/>
    </source>
</evidence>